<dbReference type="InterPro" id="IPR040285">
    <property type="entry name" value="ProX/PRXD1"/>
</dbReference>
<organism evidence="3 4">
    <name type="scientific">Xiamenia xianingshaonis</name>
    <dbReference type="NCBI Taxonomy" id="2682776"/>
    <lineage>
        <taxon>Bacteria</taxon>
        <taxon>Bacillati</taxon>
        <taxon>Actinomycetota</taxon>
        <taxon>Coriobacteriia</taxon>
        <taxon>Eggerthellales</taxon>
        <taxon>Eggerthellaceae</taxon>
        <taxon>Xiamenia</taxon>
    </lineage>
</organism>
<dbReference type="PANTHER" id="PTHR31423:SF3">
    <property type="entry name" value="PROLYL-TRNA SYNTHETASE ASSOCIATED DOMAIN-CONTAINING PROTEIN 1-RELATED"/>
    <property type="match status" value="1"/>
</dbReference>
<evidence type="ECO:0000313" key="3">
    <source>
        <dbReference type="EMBL" id="NHM13528.1"/>
    </source>
</evidence>
<sequence length="174" mass="19310">MTYGKAEVTALLDERGVAYEKVEHEAVFTMEGMDALGLPFADEVVKNLFLRDDKKRAYYLVTMVEDKPANLKALRRTIESRPLRFASEDDLNAILGLRGGAVSPFGVLNDVEHKTEVVFDKALRSYSGLGVHPNDNTATLHVPLDDVLALLEDFGVPYRFVDMTPPEAEEPAAQ</sequence>
<accession>A0ABX0IK70</accession>
<dbReference type="PANTHER" id="PTHR31423">
    <property type="entry name" value="YBAK DOMAIN-CONTAINING PROTEIN"/>
    <property type="match status" value="1"/>
</dbReference>
<dbReference type="Pfam" id="PF04073">
    <property type="entry name" value="tRNA_edit"/>
    <property type="match status" value="1"/>
</dbReference>
<evidence type="ECO:0000259" key="2">
    <source>
        <dbReference type="Pfam" id="PF04073"/>
    </source>
</evidence>
<name>A0ABX0IK70_9ACTN</name>
<gene>
    <name evidence="3" type="ORF">GMI68_01865</name>
</gene>
<keyword evidence="4" id="KW-1185">Reference proteome</keyword>
<dbReference type="InterPro" id="IPR007214">
    <property type="entry name" value="YbaK/aa-tRNA-synth-assoc-dom"/>
</dbReference>
<reference evidence="3 4" key="1">
    <citation type="submission" date="2019-11" db="EMBL/GenBank/DDBJ databases">
        <title>Eggerthellaceae novel genus isolated from the rectal contents of marmort.</title>
        <authorList>
            <person name="Zhang G."/>
        </authorList>
    </citation>
    <scope>NUCLEOTIDE SEQUENCE [LARGE SCALE GENOMIC DNA]</scope>
    <source>
        <strain evidence="4">zg-886</strain>
    </source>
</reference>
<dbReference type="Gene3D" id="3.90.960.10">
    <property type="entry name" value="YbaK/aminoacyl-tRNA synthetase-associated domain"/>
    <property type="match status" value="1"/>
</dbReference>
<dbReference type="Proteomes" id="UP000636394">
    <property type="component" value="Unassembled WGS sequence"/>
</dbReference>
<proteinExistence type="inferred from homology"/>
<protein>
    <submittedName>
        <fullName evidence="3">Prolyl-tRNA synthetase associated domain-containing protein</fullName>
    </submittedName>
</protein>
<comment type="similarity">
    <text evidence="1">Belongs to the PRORSD1 family.</text>
</comment>
<evidence type="ECO:0000313" key="4">
    <source>
        <dbReference type="Proteomes" id="UP000636394"/>
    </source>
</evidence>
<dbReference type="EMBL" id="WPCR01000002">
    <property type="protein sequence ID" value="NHM13528.1"/>
    <property type="molecule type" value="Genomic_DNA"/>
</dbReference>
<feature type="domain" description="YbaK/aminoacyl-tRNA synthetase-associated" evidence="2">
    <location>
        <begin position="24"/>
        <end position="148"/>
    </location>
</feature>
<dbReference type="RefSeq" id="WP_166338454.1">
    <property type="nucleotide sequence ID" value="NZ_WPCR01000002.1"/>
</dbReference>
<evidence type="ECO:0000256" key="1">
    <source>
        <dbReference type="ARBA" id="ARBA00010201"/>
    </source>
</evidence>
<dbReference type="SUPFAM" id="SSF55826">
    <property type="entry name" value="YbaK/ProRS associated domain"/>
    <property type="match status" value="1"/>
</dbReference>
<comment type="caution">
    <text evidence="3">The sequence shown here is derived from an EMBL/GenBank/DDBJ whole genome shotgun (WGS) entry which is preliminary data.</text>
</comment>
<dbReference type="InterPro" id="IPR036754">
    <property type="entry name" value="YbaK/aa-tRNA-synt-asso_dom_sf"/>
</dbReference>
<dbReference type="CDD" id="cd04335">
    <property type="entry name" value="PrdX_deacylase"/>
    <property type="match status" value="1"/>
</dbReference>